<protein>
    <submittedName>
        <fullName evidence="3">Putative helix-loop-helix dna-binding domain-containing protein</fullName>
    </submittedName>
</protein>
<gene>
    <name evidence="3" type="ORF">GQ602_007366</name>
</gene>
<dbReference type="AlphaFoldDB" id="A0A8H4Q139"/>
<keyword evidence="4" id="KW-1185">Reference proteome</keyword>
<feature type="domain" description="BHLH" evidence="2">
    <location>
        <begin position="1"/>
        <end position="35"/>
    </location>
</feature>
<reference evidence="3 4" key="1">
    <citation type="journal article" date="2020" name="G3 (Bethesda)">
        <title>Genetic Underpinnings of Host Manipulation by Ophiocordyceps as Revealed by Comparative Transcriptomics.</title>
        <authorList>
            <person name="Will I."/>
            <person name="Das B."/>
            <person name="Trinh T."/>
            <person name="Brachmann A."/>
            <person name="Ohm R.A."/>
            <person name="de Bekker C."/>
        </authorList>
    </citation>
    <scope>NUCLEOTIDE SEQUENCE [LARGE SCALE GENOMIC DNA]</scope>
    <source>
        <strain evidence="3 4">EC05</strain>
    </source>
</reference>
<dbReference type="PROSITE" id="PS50888">
    <property type="entry name" value="BHLH"/>
    <property type="match status" value="1"/>
</dbReference>
<sequence length="130" mass="14446">MNDEFAELKGLVPACQGEMHKLAILQASIDYIRYLQDCVDRLTRLRCDQPHPLSAFGALGSEADSRLPTPPASYQRDRPCRCFSPDSDVLVTSRKLNPPVHEAPKALLMLGKNQKDSKRGLAIRDLLADS</sequence>
<name>A0A8H4Q139_9HYPO</name>
<comment type="caution">
    <text evidence="3">The sequence shown here is derived from an EMBL/GenBank/DDBJ whole genome shotgun (WGS) entry which is preliminary data.</text>
</comment>
<evidence type="ECO:0000256" key="1">
    <source>
        <dbReference type="SAM" id="MobiDB-lite"/>
    </source>
</evidence>
<feature type="region of interest" description="Disordered" evidence="1">
    <location>
        <begin position="57"/>
        <end position="78"/>
    </location>
</feature>
<evidence type="ECO:0000313" key="3">
    <source>
        <dbReference type="EMBL" id="KAF4581229.1"/>
    </source>
</evidence>
<dbReference type="CDD" id="cd00083">
    <property type="entry name" value="bHLH_SF"/>
    <property type="match status" value="1"/>
</dbReference>
<dbReference type="Gene3D" id="4.10.280.10">
    <property type="entry name" value="Helix-loop-helix DNA-binding domain"/>
    <property type="match status" value="1"/>
</dbReference>
<proteinExistence type="predicted"/>
<dbReference type="Proteomes" id="UP000562929">
    <property type="component" value="Unassembled WGS sequence"/>
</dbReference>
<dbReference type="InterPro" id="IPR011598">
    <property type="entry name" value="bHLH_dom"/>
</dbReference>
<dbReference type="Pfam" id="PF00010">
    <property type="entry name" value="HLH"/>
    <property type="match status" value="1"/>
</dbReference>
<dbReference type="GO" id="GO:0003677">
    <property type="term" value="F:DNA binding"/>
    <property type="evidence" value="ECO:0007669"/>
    <property type="project" value="UniProtKB-KW"/>
</dbReference>
<keyword evidence="3" id="KW-0238">DNA-binding</keyword>
<dbReference type="InterPro" id="IPR036638">
    <property type="entry name" value="HLH_DNA-bd_sf"/>
</dbReference>
<dbReference type="OrthoDB" id="4927822at2759"/>
<dbReference type="EMBL" id="JAACLJ010000009">
    <property type="protein sequence ID" value="KAF4581229.1"/>
    <property type="molecule type" value="Genomic_DNA"/>
</dbReference>
<evidence type="ECO:0000313" key="4">
    <source>
        <dbReference type="Proteomes" id="UP000562929"/>
    </source>
</evidence>
<accession>A0A8H4Q139</accession>
<organism evidence="3 4">
    <name type="scientific">Ophiocordyceps camponoti-floridani</name>
    <dbReference type="NCBI Taxonomy" id="2030778"/>
    <lineage>
        <taxon>Eukaryota</taxon>
        <taxon>Fungi</taxon>
        <taxon>Dikarya</taxon>
        <taxon>Ascomycota</taxon>
        <taxon>Pezizomycotina</taxon>
        <taxon>Sordariomycetes</taxon>
        <taxon>Hypocreomycetidae</taxon>
        <taxon>Hypocreales</taxon>
        <taxon>Ophiocordycipitaceae</taxon>
        <taxon>Ophiocordyceps</taxon>
    </lineage>
</organism>
<evidence type="ECO:0000259" key="2">
    <source>
        <dbReference type="PROSITE" id="PS50888"/>
    </source>
</evidence>
<dbReference type="GO" id="GO:0046983">
    <property type="term" value="F:protein dimerization activity"/>
    <property type="evidence" value="ECO:0007669"/>
    <property type="project" value="InterPro"/>
</dbReference>
<dbReference type="SUPFAM" id="SSF47459">
    <property type="entry name" value="HLH, helix-loop-helix DNA-binding domain"/>
    <property type="match status" value="1"/>
</dbReference>